<name>A0A9W7TRD6_TRIRA</name>
<dbReference type="AlphaFoldDB" id="A0A9W7TRD6"/>
<organism evidence="1 2">
    <name type="scientific">Triplophysa rosa</name>
    <name type="common">Cave loach</name>
    <dbReference type="NCBI Taxonomy" id="992332"/>
    <lineage>
        <taxon>Eukaryota</taxon>
        <taxon>Metazoa</taxon>
        <taxon>Chordata</taxon>
        <taxon>Craniata</taxon>
        <taxon>Vertebrata</taxon>
        <taxon>Euteleostomi</taxon>
        <taxon>Actinopterygii</taxon>
        <taxon>Neopterygii</taxon>
        <taxon>Teleostei</taxon>
        <taxon>Ostariophysi</taxon>
        <taxon>Cypriniformes</taxon>
        <taxon>Nemacheilidae</taxon>
        <taxon>Triplophysa</taxon>
    </lineage>
</organism>
<gene>
    <name evidence="1" type="ORF">IRJ41_011320</name>
</gene>
<accession>A0A9W7TRD6</accession>
<reference evidence="1" key="1">
    <citation type="submission" date="2021-02" db="EMBL/GenBank/DDBJ databases">
        <title>Comparative genomics reveals that relaxation of natural selection precedes convergent phenotypic evolution of cavefish.</title>
        <authorList>
            <person name="Peng Z."/>
        </authorList>
    </citation>
    <scope>NUCLEOTIDE SEQUENCE</scope>
    <source>
        <tissue evidence="1">Muscle</tissue>
    </source>
</reference>
<protein>
    <submittedName>
        <fullName evidence="1">Uncharacterized protein</fullName>
    </submittedName>
</protein>
<evidence type="ECO:0000313" key="2">
    <source>
        <dbReference type="Proteomes" id="UP001059041"/>
    </source>
</evidence>
<keyword evidence="2" id="KW-1185">Reference proteome</keyword>
<evidence type="ECO:0000313" key="1">
    <source>
        <dbReference type="EMBL" id="KAI7801401.1"/>
    </source>
</evidence>
<dbReference type="Proteomes" id="UP001059041">
    <property type="component" value="Linkage Group LG13"/>
</dbReference>
<feature type="non-terminal residue" evidence="1">
    <location>
        <position position="1"/>
    </location>
</feature>
<dbReference type="EMBL" id="JAFHDT010000013">
    <property type="protein sequence ID" value="KAI7801401.1"/>
    <property type="molecule type" value="Genomic_DNA"/>
</dbReference>
<feature type="non-terminal residue" evidence="1">
    <location>
        <position position="53"/>
    </location>
</feature>
<proteinExistence type="predicted"/>
<comment type="caution">
    <text evidence="1">The sequence shown here is derived from an EMBL/GenBank/DDBJ whole genome shotgun (WGS) entry which is preliminary data.</text>
</comment>
<sequence>SHPKSEATRDRHLKRLSLKCRFCNEATMHKCTMINPSASRSNTFNPFTRCLLS</sequence>